<feature type="compositionally biased region" description="Low complexity" evidence="4">
    <location>
        <begin position="520"/>
        <end position="535"/>
    </location>
</feature>
<dbReference type="Proteomes" id="UP000054166">
    <property type="component" value="Unassembled WGS sequence"/>
</dbReference>
<feature type="region of interest" description="Disordered" evidence="4">
    <location>
        <begin position="333"/>
        <end position="444"/>
    </location>
</feature>
<feature type="compositionally biased region" description="Basic and acidic residues" evidence="4">
    <location>
        <begin position="333"/>
        <end position="387"/>
    </location>
</feature>
<keyword evidence="1" id="KW-0479">Metal-binding</keyword>
<sequence length="734" mass="82109">MKNDDEAALWRIEPIGYDAKSNAYWLIGADRLWIQRPLPKLPQNRKRKRPATGDATGHKGKRTASEPATKRDKKHVDDPNHDVVTPKSNRTPGRSARRGASQQGGTVSAGRGGGRAAKTQAKMKMDKQAKDLAEFQRQAATAEKTKGKSSAQAPPPPRGTRLSKRLRGSTEEDDWQPVPDEWLAEGEAPAPAKALPKTGLESDDESALTSLSDEEDETADGIQHEEADSNQPGMGGEFDKEQILDDRGLEVPPEMPSDFVEWETIAVTLYEWEHVAERFEKATHYTEKALYKVLAVDIVPIITAELKEIIRQRQLEEALVHRKRSSRIAIKESEKEEAELAAKKQAEDNEKMSRARRLEARQRKEEAEREKRENAREQRRREREQRELQAQQGSKRRRDASAEIDVIGDAPPSKKPYTNGVSSYQPRQANGSTSASGSGTRTPAGEDWELDCEICYRRGINQDDGQPMMSCGICNKWQHIPCHDSADLRAGRRQRDWDIEEFICQRCRSRGSQKYDGANQPRQYQSQSSGRSQQPHTTDRATYIQPTVNFSAPRAHSGYVGVQSYAASTPNGQNGHDNFRTSTSMTQQRPYQPHSAITFAHYQPDPAGFSTRQIYQRDLPSNSQAYQRQSPYAGRPSQPLQPEVATNFSPIQSPPSYGNGAWNSGQQNYAPYSTGAGFAAGVSHSQDLNPPYAGIPQWQPSPQAADPRGQTSNHYQQYQQPNPVMGSTSYQLPR</sequence>
<feature type="compositionally biased region" description="Polar residues" evidence="4">
    <location>
        <begin position="709"/>
        <end position="734"/>
    </location>
</feature>
<keyword evidence="7" id="KW-1185">Reference proteome</keyword>
<dbReference type="Gene3D" id="3.30.40.10">
    <property type="entry name" value="Zinc/RING finger domain, C3HC4 (zinc finger)"/>
    <property type="match status" value="1"/>
</dbReference>
<feature type="compositionally biased region" description="Basic and acidic residues" evidence="4">
    <location>
        <begin position="68"/>
        <end position="81"/>
    </location>
</feature>
<feature type="compositionally biased region" description="Polar residues" evidence="4">
    <location>
        <begin position="620"/>
        <end position="630"/>
    </location>
</feature>
<dbReference type="PANTHER" id="PTHR47092">
    <property type="entry name" value="CAT EYE SYNDROME CRITICAL REGION PROTEIN 2"/>
    <property type="match status" value="1"/>
</dbReference>
<dbReference type="OrthoDB" id="303107at2759"/>
<dbReference type="GO" id="GO:0090537">
    <property type="term" value="C:CERF complex"/>
    <property type="evidence" value="ECO:0007669"/>
    <property type="project" value="InterPro"/>
</dbReference>
<protein>
    <recommendedName>
        <fullName evidence="5">PHD-type domain-containing protein</fullName>
    </recommendedName>
</protein>
<dbReference type="HOGENOM" id="CLU_004503_0_0_1"/>
<dbReference type="GO" id="GO:0006338">
    <property type="term" value="P:chromatin remodeling"/>
    <property type="evidence" value="ECO:0007669"/>
    <property type="project" value="InterPro"/>
</dbReference>
<accession>A0A0C3G2D3</accession>
<gene>
    <name evidence="6" type="ORF">PILCRDRAFT_817567</name>
</gene>
<feature type="region of interest" description="Disordered" evidence="4">
    <location>
        <begin position="36"/>
        <end position="239"/>
    </location>
</feature>
<evidence type="ECO:0000313" key="6">
    <source>
        <dbReference type="EMBL" id="KIM84771.1"/>
    </source>
</evidence>
<keyword evidence="2" id="KW-0863">Zinc-finger</keyword>
<feature type="region of interest" description="Disordered" evidence="4">
    <location>
        <begin position="620"/>
        <end position="662"/>
    </location>
</feature>
<proteinExistence type="predicted"/>
<dbReference type="Pfam" id="PF00628">
    <property type="entry name" value="PHD"/>
    <property type="match status" value="1"/>
</dbReference>
<feature type="compositionally biased region" description="Acidic residues" evidence="4">
    <location>
        <begin position="201"/>
        <end position="219"/>
    </location>
</feature>
<reference evidence="7" key="2">
    <citation type="submission" date="2015-01" db="EMBL/GenBank/DDBJ databases">
        <title>Evolutionary Origins and Diversification of the Mycorrhizal Mutualists.</title>
        <authorList>
            <consortium name="DOE Joint Genome Institute"/>
            <consortium name="Mycorrhizal Genomics Consortium"/>
            <person name="Kohler A."/>
            <person name="Kuo A."/>
            <person name="Nagy L.G."/>
            <person name="Floudas D."/>
            <person name="Copeland A."/>
            <person name="Barry K.W."/>
            <person name="Cichocki N."/>
            <person name="Veneault-Fourrey C."/>
            <person name="LaButti K."/>
            <person name="Lindquist E.A."/>
            <person name="Lipzen A."/>
            <person name="Lundell T."/>
            <person name="Morin E."/>
            <person name="Murat C."/>
            <person name="Riley R."/>
            <person name="Ohm R."/>
            <person name="Sun H."/>
            <person name="Tunlid A."/>
            <person name="Henrissat B."/>
            <person name="Grigoriev I.V."/>
            <person name="Hibbett D.S."/>
            <person name="Martin F."/>
        </authorList>
    </citation>
    <scope>NUCLEOTIDE SEQUENCE [LARGE SCALE GENOMIC DNA]</scope>
    <source>
        <strain evidence="7">F 1598</strain>
    </source>
</reference>
<feature type="compositionally biased region" description="Polar residues" evidence="4">
    <location>
        <begin position="638"/>
        <end position="662"/>
    </location>
</feature>
<dbReference type="SUPFAM" id="SSF57903">
    <property type="entry name" value="FYVE/PHD zinc finger"/>
    <property type="match status" value="1"/>
</dbReference>
<evidence type="ECO:0000259" key="5">
    <source>
        <dbReference type="Pfam" id="PF00628"/>
    </source>
</evidence>
<dbReference type="GO" id="GO:0008270">
    <property type="term" value="F:zinc ion binding"/>
    <property type="evidence" value="ECO:0007669"/>
    <property type="project" value="UniProtKB-KW"/>
</dbReference>
<feature type="region of interest" description="Disordered" evidence="4">
    <location>
        <begin position="510"/>
        <end position="538"/>
    </location>
</feature>
<keyword evidence="3" id="KW-0862">Zinc</keyword>
<evidence type="ECO:0000256" key="3">
    <source>
        <dbReference type="ARBA" id="ARBA00022833"/>
    </source>
</evidence>
<reference evidence="6 7" key="1">
    <citation type="submission" date="2014-04" db="EMBL/GenBank/DDBJ databases">
        <authorList>
            <consortium name="DOE Joint Genome Institute"/>
            <person name="Kuo A."/>
            <person name="Tarkka M."/>
            <person name="Buscot F."/>
            <person name="Kohler A."/>
            <person name="Nagy L.G."/>
            <person name="Floudas D."/>
            <person name="Copeland A."/>
            <person name="Barry K.W."/>
            <person name="Cichocki N."/>
            <person name="Veneault-Fourrey C."/>
            <person name="LaButti K."/>
            <person name="Lindquist E.A."/>
            <person name="Lipzen A."/>
            <person name="Lundell T."/>
            <person name="Morin E."/>
            <person name="Murat C."/>
            <person name="Sun H."/>
            <person name="Tunlid A."/>
            <person name="Henrissat B."/>
            <person name="Grigoriev I.V."/>
            <person name="Hibbett D.S."/>
            <person name="Martin F."/>
            <person name="Nordberg H.P."/>
            <person name="Cantor M.N."/>
            <person name="Hua S.X."/>
        </authorList>
    </citation>
    <scope>NUCLEOTIDE SEQUENCE [LARGE SCALE GENOMIC DNA]</scope>
    <source>
        <strain evidence="6 7">F 1598</strain>
    </source>
</reference>
<name>A0A0C3G2D3_PILCF</name>
<feature type="compositionally biased region" description="Polar residues" evidence="4">
    <location>
        <begin position="419"/>
        <end position="428"/>
    </location>
</feature>
<feature type="region of interest" description="Disordered" evidence="4">
    <location>
        <begin position="675"/>
        <end position="734"/>
    </location>
</feature>
<evidence type="ECO:0000313" key="7">
    <source>
        <dbReference type="Proteomes" id="UP000054166"/>
    </source>
</evidence>
<dbReference type="InterPro" id="IPR019787">
    <property type="entry name" value="Znf_PHD-finger"/>
</dbReference>
<feature type="compositionally biased region" description="Basic and acidic residues" evidence="4">
    <location>
        <begin position="123"/>
        <end position="134"/>
    </location>
</feature>
<dbReference type="AlphaFoldDB" id="A0A0C3G2D3"/>
<dbReference type="PANTHER" id="PTHR47092:SF1">
    <property type="entry name" value="CHROMATIN REMODELING REGULATOR CECR2"/>
    <property type="match status" value="1"/>
</dbReference>
<dbReference type="InParanoid" id="A0A0C3G2D3"/>
<evidence type="ECO:0000256" key="2">
    <source>
        <dbReference type="ARBA" id="ARBA00022771"/>
    </source>
</evidence>
<feature type="domain" description="PHD-type" evidence="5">
    <location>
        <begin position="452"/>
        <end position="507"/>
    </location>
</feature>
<dbReference type="EMBL" id="KN832986">
    <property type="protein sequence ID" value="KIM84771.1"/>
    <property type="molecule type" value="Genomic_DNA"/>
</dbReference>
<dbReference type="STRING" id="765440.A0A0C3G2D3"/>
<evidence type="ECO:0000256" key="1">
    <source>
        <dbReference type="ARBA" id="ARBA00022723"/>
    </source>
</evidence>
<dbReference type="InterPro" id="IPR013083">
    <property type="entry name" value="Znf_RING/FYVE/PHD"/>
</dbReference>
<organism evidence="6 7">
    <name type="scientific">Piloderma croceum (strain F 1598)</name>
    <dbReference type="NCBI Taxonomy" id="765440"/>
    <lineage>
        <taxon>Eukaryota</taxon>
        <taxon>Fungi</taxon>
        <taxon>Dikarya</taxon>
        <taxon>Basidiomycota</taxon>
        <taxon>Agaricomycotina</taxon>
        <taxon>Agaricomycetes</taxon>
        <taxon>Agaricomycetidae</taxon>
        <taxon>Atheliales</taxon>
        <taxon>Atheliaceae</taxon>
        <taxon>Piloderma</taxon>
    </lineage>
</organism>
<dbReference type="InterPro" id="IPR019786">
    <property type="entry name" value="Zinc_finger_PHD-type_CS"/>
</dbReference>
<feature type="compositionally biased region" description="Low complexity" evidence="4">
    <location>
        <begin position="429"/>
        <end position="444"/>
    </location>
</feature>
<evidence type="ECO:0000256" key="4">
    <source>
        <dbReference type="SAM" id="MobiDB-lite"/>
    </source>
</evidence>
<dbReference type="PROSITE" id="PS01359">
    <property type="entry name" value="ZF_PHD_1"/>
    <property type="match status" value="1"/>
</dbReference>
<dbReference type="InterPro" id="IPR029614">
    <property type="entry name" value="CECR2"/>
</dbReference>
<dbReference type="InterPro" id="IPR011011">
    <property type="entry name" value="Znf_FYVE_PHD"/>
</dbReference>